<dbReference type="SUPFAM" id="SSF52540">
    <property type="entry name" value="P-loop containing nucleoside triphosphate hydrolases"/>
    <property type="match status" value="1"/>
</dbReference>
<keyword evidence="6" id="KW-1185">Reference proteome</keyword>
<dbReference type="EMBL" id="ML995565">
    <property type="protein sequence ID" value="KAF2135610.1"/>
    <property type="molecule type" value="Genomic_DNA"/>
</dbReference>
<evidence type="ECO:0000259" key="3">
    <source>
        <dbReference type="SMART" id="SM00382"/>
    </source>
</evidence>
<feature type="compositionally biased region" description="Basic and acidic residues" evidence="2">
    <location>
        <begin position="16"/>
        <end position="35"/>
    </location>
</feature>
<proteinExistence type="predicted"/>
<evidence type="ECO:0000256" key="1">
    <source>
        <dbReference type="SAM" id="Coils"/>
    </source>
</evidence>
<feature type="region of interest" description="Disordered" evidence="2">
    <location>
        <begin position="403"/>
        <end position="429"/>
    </location>
</feature>
<feature type="compositionally biased region" description="Polar residues" evidence="2">
    <location>
        <begin position="1"/>
        <end position="12"/>
    </location>
</feature>
<organism evidence="5 6">
    <name type="scientific">Aplosporella prunicola CBS 121167</name>
    <dbReference type="NCBI Taxonomy" id="1176127"/>
    <lineage>
        <taxon>Eukaryota</taxon>
        <taxon>Fungi</taxon>
        <taxon>Dikarya</taxon>
        <taxon>Ascomycota</taxon>
        <taxon>Pezizomycotina</taxon>
        <taxon>Dothideomycetes</taxon>
        <taxon>Dothideomycetes incertae sedis</taxon>
        <taxon>Botryosphaeriales</taxon>
        <taxon>Aplosporellaceae</taxon>
        <taxon>Aplosporella</taxon>
    </lineage>
</organism>
<feature type="domain" description="AAA+ ATPase" evidence="3">
    <location>
        <begin position="512"/>
        <end position="639"/>
    </location>
</feature>
<dbReference type="GO" id="GO:0005524">
    <property type="term" value="F:ATP binding"/>
    <property type="evidence" value="ECO:0007669"/>
    <property type="project" value="InterPro"/>
</dbReference>
<dbReference type="Pfam" id="PF00004">
    <property type="entry name" value="AAA"/>
    <property type="match status" value="1"/>
</dbReference>
<feature type="region of interest" description="Disordered" evidence="2">
    <location>
        <begin position="1"/>
        <end position="104"/>
    </location>
</feature>
<dbReference type="Proteomes" id="UP000799438">
    <property type="component" value="Unassembled WGS sequence"/>
</dbReference>
<dbReference type="GeneID" id="54302594"/>
<dbReference type="EMBL" id="ML995594">
    <property type="protein sequence ID" value="KAF2135366.1"/>
    <property type="molecule type" value="Genomic_DNA"/>
</dbReference>
<accession>A0A6A6AVA4</accession>
<dbReference type="CDD" id="cd19481">
    <property type="entry name" value="RecA-like_protease"/>
    <property type="match status" value="1"/>
</dbReference>
<reference evidence="5" key="1">
    <citation type="journal article" date="2020" name="Stud. Mycol.">
        <title>101 Dothideomycetes genomes: a test case for predicting lifestyles and emergence of pathogens.</title>
        <authorList>
            <person name="Haridas S."/>
            <person name="Albert R."/>
            <person name="Binder M."/>
            <person name="Bloem J."/>
            <person name="Labutti K."/>
            <person name="Salamov A."/>
            <person name="Andreopoulos B."/>
            <person name="Baker S."/>
            <person name="Barry K."/>
            <person name="Bills G."/>
            <person name="Bluhm B."/>
            <person name="Cannon C."/>
            <person name="Castanera R."/>
            <person name="Culley D."/>
            <person name="Daum C."/>
            <person name="Ezra D."/>
            <person name="Gonzalez J."/>
            <person name="Henrissat B."/>
            <person name="Kuo A."/>
            <person name="Liang C."/>
            <person name="Lipzen A."/>
            <person name="Lutzoni F."/>
            <person name="Magnuson J."/>
            <person name="Mondo S."/>
            <person name="Nolan M."/>
            <person name="Ohm R."/>
            <person name="Pangilinan J."/>
            <person name="Park H.-J."/>
            <person name="Ramirez L."/>
            <person name="Alfaro M."/>
            <person name="Sun H."/>
            <person name="Tritt A."/>
            <person name="Yoshinaga Y."/>
            <person name="Zwiers L.-H."/>
            <person name="Turgeon B."/>
            <person name="Goodwin S."/>
            <person name="Spatafora J."/>
            <person name="Crous P."/>
            <person name="Grigoriev I."/>
        </authorList>
    </citation>
    <scope>NUCLEOTIDE SEQUENCE</scope>
    <source>
        <strain evidence="5">CBS 121167</strain>
    </source>
</reference>
<feature type="coiled-coil region" evidence="1">
    <location>
        <begin position="219"/>
        <end position="246"/>
    </location>
</feature>
<sequence length="728" mass="82673">MISDIISNSASGESKIVYKQDDGTNDDVEKADRNKTPTSETSKTDLKSPLQIPSDHSSKPKPQVQAEVPQETSNENVATDLDDADLSESPGNHENDNETNTEPGMLCQSYNLYEGKSEYSQCINWVDQIPFDMRVAEAEDKKDGAAVISEGIKRKTKIHSIVVQSPFIKKALQEVLRGYPGLDLDEEKLNFRSPFEPFVHRWKQWQSAIQKEGTNFEVKEHLSLLNEILRNELKEALESIRHFEIHGKITFEHLWCIYRPGSLLSDHGEEDRRCLYRLLTVKHVKPFLGDEFYRVTVNSIDWDGKRFGNVSASVQLPDFKGSRGIADFEVFPLDYCSDRQSITHKVVRRSMKLLSLCGTHYRAYAAVAKDVENKPLNVRWVRGRIVIDAAGFAYINPQNVHQHSPLSIERDPADSDNESNEPEGDGYIISQSEPRLDENQLLICTCWIRGFSIEAKKWVQLLVFHVQDIAWNGNVFDKLVLPLGQKRLLLSLARTQREAGDTFDDVIRGKGQGTIVLLNGSPGVGKTLTAEAVAEEMKAPLYSISAGELGTQPDVVEQRLKAVFETVRNWRAVLLLDEADIFLEQRNAHDLQRNSLVSIFLQRLEYFSGTLFLTTNRVETFDAAFSSRIHLSLTYPDLDVASRRKVWSNFFSNLERAGHNISETQLDTLASINMNGREIKNAMKLGSFLARDEDGPLSMEHLRTVLIAMQKWKLEERSKRSILRSIFF</sequence>
<dbReference type="InterPro" id="IPR027417">
    <property type="entry name" value="P-loop_NTPase"/>
</dbReference>
<evidence type="ECO:0000256" key="2">
    <source>
        <dbReference type="SAM" id="MobiDB-lite"/>
    </source>
</evidence>
<dbReference type="SMART" id="SM00382">
    <property type="entry name" value="AAA"/>
    <property type="match status" value="1"/>
</dbReference>
<dbReference type="PANTHER" id="PTHR46411">
    <property type="entry name" value="FAMILY ATPASE, PUTATIVE-RELATED"/>
    <property type="match status" value="1"/>
</dbReference>
<gene>
    <name evidence="5" type="ORF">K452DRAFT_330132</name>
    <name evidence="4" type="ORF">K452DRAFT_330238</name>
</gene>
<evidence type="ECO:0000313" key="6">
    <source>
        <dbReference type="Proteomes" id="UP000799438"/>
    </source>
</evidence>
<dbReference type="Pfam" id="PF22942">
    <property type="entry name" value="DUF7025"/>
    <property type="match status" value="1"/>
</dbReference>
<dbReference type="PANTHER" id="PTHR46411:SF3">
    <property type="entry name" value="AAA+ ATPASE DOMAIN-CONTAINING PROTEIN"/>
    <property type="match status" value="1"/>
</dbReference>
<dbReference type="GO" id="GO:0016887">
    <property type="term" value="F:ATP hydrolysis activity"/>
    <property type="evidence" value="ECO:0007669"/>
    <property type="project" value="InterPro"/>
</dbReference>
<keyword evidence="1" id="KW-0175">Coiled coil</keyword>
<evidence type="ECO:0000313" key="5">
    <source>
        <dbReference type="EMBL" id="KAF2135610.1"/>
    </source>
</evidence>
<dbReference type="RefSeq" id="XP_033391328.1">
    <property type="nucleotide sequence ID" value="XM_033545099.1"/>
</dbReference>
<dbReference type="InterPro" id="IPR054289">
    <property type="entry name" value="DUF7025"/>
</dbReference>
<dbReference type="Gene3D" id="3.40.50.300">
    <property type="entry name" value="P-loop containing nucleotide triphosphate hydrolases"/>
    <property type="match status" value="1"/>
</dbReference>
<dbReference type="OrthoDB" id="10042665at2759"/>
<name>A0A6A6AVA4_9PEZI</name>
<protein>
    <recommendedName>
        <fullName evidence="3">AAA+ ATPase domain-containing protein</fullName>
    </recommendedName>
</protein>
<dbReference type="InterPro" id="IPR003959">
    <property type="entry name" value="ATPase_AAA_core"/>
</dbReference>
<dbReference type="InterPro" id="IPR003593">
    <property type="entry name" value="AAA+_ATPase"/>
</dbReference>
<evidence type="ECO:0000313" key="4">
    <source>
        <dbReference type="EMBL" id="KAF2135366.1"/>
    </source>
</evidence>
<dbReference type="AlphaFoldDB" id="A0A6A6AVA4"/>
<feature type="compositionally biased region" description="Acidic residues" evidence="2">
    <location>
        <begin position="414"/>
        <end position="424"/>
    </location>
</feature>